<dbReference type="Proteomes" id="UP000027222">
    <property type="component" value="Unassembled WGS sequence"/>
</dbReference>
<feature type="region of interest" description="Disordered" evidence="5">
    <location>
        <begin position="192"/>
        <end position="211"/>
    </location>
</feature>
<reference evidence="7" key="1">
    <citation type="journal article" date="2014" name="Proc. Natl. Acad. Sci. U.S.A.">
        <title>Extensive sampling of basidiomycete genomes demonstrates inadequacy of the white-rot/brown-rot paradigm for wood decay fungi.</title>
        <authorList>
            <person name="Riley R."/>
            <person name="Salamov A.A."/>
            <person name="Brown D.W."/>
            <person name="Nagy L.G."/>
            <person name="Floudas D."/>
            <person name="Held B.W."/>
            <person name="Levasseur A."/>
            <person name="Lombard V."/>
            <person name="Morin E."/>
            <person name="Otillar R."/>
            <person name="Lindquist E.A."/>
            <person name="Sun H."/>
            <person name="LaButti K.M."/>
            <person name="Schmutz J."/>
            <person name="Jabbour D."/>
            <person name="Luo H."/>
            <person name="Baker S.E."/>
            <person name="Pisabarro A.G."/>
            <person name="Walton J.D."/>
            <person name="Blanchette R.A."/>
            <person name="Henrissat B."/>
            <person name="Martin F."/>
            <person name="Cullen D."/>
            <person name="Hibbett D.S."/>
            <person name="Grigoriev I.V."/>
        </authorList>
    </citation>
    <scope>NUCLEOTIDE SEQUENCE [LARGE SCALE GENOMIC DNA]</scope>
    <source>
        <strain evidence="7">CBS 339.88</strain>
    </source>
</reference>
<keyword evidence="1" id="KW-0819">tRNA processing</keyword>
<feature type="compositionally biased region" description="Basic and acidic residues" evidence="5">
    <location>
        <begin position="46"/>
        <end position="59"/>
    </location>
</feature>
<organism evidence="6 7">
    <name type="scientific">Galerina marginata (strain CBS 339.88)</name>
    <dbReference type="NCBI Taxonomy" id="685588"/>
    <lineage>
        <taxon>Eukaryota</taxon>
        <taxon>Fungi</taxon>
        <taxon>Dikarya</taxon>
        <taxon>Basidiomycota</taxon>
        <taxon>Agaricomycotina</taxon>
        <taxon>Agaricomycetes</taxon>
        <taxon>Agaricomycetidae</taxon>
        <taxon>Agaricales</taxon>
        <taxon>Agaricineae</taxon>
        <taxon>Strophariaceae</taxon>
        <taxon>Galerina</taxon>
    </lineage>
</organism>
<name>A0A067SIQ0_GALM3</name>
<evidence type="ECO:0000313" key="6">
    <source>
        <dbReference type="EMBL" id="KDR67589.1"/>
    </source>
</evidence>
<feature type="region of interest" description="Disordered" evidence="5">
    <location>
        <begin position="39"/>
        <end position="59"/>
    </location>
</feature>
<comment type="similarity">
    <text evidence="4">Belongs to the eukaryotic/archaeal RNase P protein component 4 family.</text>
</comment>
<evidence type="ECO:0000313" key="7">
    <source>
        <dbReference type="Proteomes" id="UP000027222"/>
    </source>
</evidence>
<evidence type="ECO:0000256" key="4">
    <source>
        <dbReference type="ARBA" id="ARBA00038402"/>
    </source>
</evidence>
<dbReference type="GO" id="GO:0008033">
    <property type="term" value="P:tRNA processing"/>
    <property type="evidence" value="ECO:0007669"/>
    <property type="project" value="UniProtKB-KW"/>
</dbReference>
<dbReference type="PANTHER" id="PTHR14742:SF0">
    <property type="entry name" value="RIBONUCLEASE P PROTEIN SUBUNIT P21"/>
    <property type="match status" value="1"/>
</dbReference>
<keyword evidence="2" id="KW-0479">Metal-binding</keyword>
<proteinExistence type="inferred from homology"/>
<dbReference type="STRING" id="685588.A0A067SIQ0"/>
<evidence type="ECO:0000256" key="3">
    <source>
        <dbReference type="ARBA" id="ARBA00022833"/>
    </source>
</evidence>
<accession>A0A067SIQ0</accession>
<evidence type="ECO:0008006" key="8">
    <source>
        <dbReference type="Google" id="ProtNLM"/>
    </source>
</evidence>
<keyword evidence="3" id="KW-0862">Zinc</keyword>
<protein>
    <recommendedName>
        <fullName evidence="8">Rpr2-domain-containing protein</fullName>
    </recommendedName>
</protein>
<dbReference type="Pfam" id="PF04032">
    <property type="entry name" value="Rpr2"/>
    <property type="match status" value="1"/>
</dbReference>
<evidence type="ECO:0000256" key="2">
    <source>
        <dbReference type="ARBA" id="ARBA00022723"/>
    </source>
</evidence>
<dbReference type="Gene3D" id="6.20.50.20">
    <property type="match status" value="1"/>
</dbReference>
<dbReference type="GO" id="GO:0005655">
    <property type="term" value="C:nucleolar ribonuclease P complex"/>
    <property type="evidence" value="ECO:0007669"/>
    <property type="project" value="TreeGrafter"/>
</dbReference>
<dbReference type="GO" id="GO:0046872">
    <property type="term" value="F:metal ion binding"/>
    <property type="evidence" value="ECO:0007669"/>
    <property type="project" value="UniProtKB-KW"/>
</dbReference>
<dbReference type="EMBL" id="KL142414">
    <property type="protein sequence ID" value="KDR67589.1"/>
    <property type="molecule type" value="Genomic_DNA"/>
</dbReference>
<dbReference type="OrthoDB" id="128536at2759"/>
<dbReference type="InterPro" id="IPR007175">
    <property type="entry name" value="Rpr2/Snm1/Rpp21"/>
</dbReference>
<evidence type="ECO:0000256" key="5">
    <source>
        <dbReference type="SAM" id="MobiDB-lite"/>
    </source>
</evidence>
<gene>
    <name evidence="6" type="ORF">GALMADRAFT_216431</name>
</gene>
<dbReference type="HOGENOM" id="CLU_079140_0_0_1"/>
<dbReference type="AlphaFoldDB" id="A0A067SIQ0"/>
<sequence length="251" mass="27747">MAKKQKEETPNVNATANRDIVQRLNFLYQASIYLQSVVPPTPAEKPSYKGKERQIDEKDEDEMHIIADQPVSTSKLKISTSRKRRRVDTKNTGDLARSYVQSMRIVGQKTTVKMDPSLKRSLCSGCSTTLVAGTTASIRVKSSPTHGHVVLYTCLHCRTTKRIPAPPNADLVEQLDTGEQVLGVVASDTVIPHTQPEAPHQPNPANSRRKKRAFPRPLPLFARRDAGHVVFRGNERLALDDDGLGLGTCFG</sequence>
<dbReference type="PANTHER" id="PTHR14742">
    <property type="entry name" value="RIBONUCLEASE P SUBUNIT P21"/>
    <property type="match status" value="1"/>
</dbReference>
<keyword evidence="7" id="KW-1185">Reference proteome</keyword>
<evidence type="ECO:0000256" key="1">
    <source>
        <dbReference type="ARBA" id="ARBA00022694"/>
    </source>
</evidence>